<dbReference type="OrthoDB" id="694614at2759"/>
<evidence type="ECO:0000313" key="1">
    <source>
        <dbReference type="EMBL" id="KAF8666477.1"/>
    </source>
</evidence>
<sequence length="155" mass="17710">MEVQPCALGDAYVRFSSPLEREQFLDKVFQFGPHYSLRFIKHDEAENARAHDLDREAWVMIMGFHLDARNNKAIEKAHETNYRSRIVVKVLLNDDVMIPHDVVVIVGSETRICSWTCPVFALKRSNRTMLGDEDQVLPDGLLHPLPMPPPALVGF</sequence>
<evidence type="ECO:0000313" key="2">
    <source>
        <dbReference type="Proteomes" id="UP000636709"/>
    </source>
</evidence>
<gene>
    <name evidence="1" type="ORF">HU200_053588</name>
</gene>
<name>A0A835ARI9_9POAL</name>
<keyword evidence="2" id="KW-1185">Reference proteome</keyword>
<dbReference type="AlphaFoldDB" id="A0A835ARI9"/>
<dbReference type="PANTHER" id="PTHR33075:SF7">
    <property type="entry name" value="OS02G0303350 PROTEIN"/>
    <property type="match status" value="1"/>
</dbReference>
<proteinExistence type="predicted"/>
<comment type="caution">
    <text evidence="1">The sequence shown here is derived from an EMBL/GenBank/DDBJ whole genome shotgun (WGS) entry which is preliminary data.</text>
</comment>
<dbReference type="EMBL" id="JACEFO010002306">
    <property type="protein sequence ID" value="KAF8666477.1"/>
    <property type="molecule type" value="Genomic_DNA"/>
</dbReference>
<organism evidence="1 2">
    <name type="scientific">Digitaria exilis</name>
    <dbReference type="NCBI Taxonomy" id="1010633"/>
    <lineage>
        <taxon>Eukaryota</taxon>
        <taxon>Viridiplantae</taxon>
        <taxon>Streptophyta</taxon>
        <taxon>Embryophyta</taxon>
        <taxon>Tracheophyta</taxon>
        <taxon>Spermatophyta</taxon>
        <taxon>Magnoliopsida</taxon>
        <taxon>Liliopsida</taxon>
        <taxon>Poales</taxon>
        <taxon>Poaceae</taxon>
        <taxon>PACMAD clade</taxon>
        <taxon>Panicoideae</taxon>
        <taxon>Panicodae</taxon>
        <taxon>Paniceae</taxon>
        <taxon>Anthephorinae</taxon>
        <taxon>Digitaria</taxon>
    </lineage>
</organism>
<reference evidence="1" key="1">
    <citation type="submission" date="2020-07" db="EMBL/GenBank/DDBJ databases">
        <title>Genome sequence and genetic diversity analysis of an under-domesticated orphan crop, white fonio (Digitaria exilis).</title>
        <authorList>
            <person name="Bennetzen J.L."/>
            <person name="Chen S."/>
            <person name="Ma X."/>
            <person name="Wang X."/>
            <person name="Yssel A.E.J."/>
            <person name="Chaluvadi S.R."/>
            <person name="Johnson M."/>
            <person name="Gangashetty P."/>
            <person name="Hamidou F."/>
            <person name="Sanogo M.D."/>
            <person name="Zwaenepoel A."/>
            <person name="Wallace J."/>
            <person name="Van De Peer Y."/>
            <person name="Van Deynze A."/>
        </authorList>
    </citation>
    <scope>NUCLEOTIDE SEQUENCE</scope>
    <source>
        <tissue evidence="1">Leaves</tissue>
    </source>
</reference>
<dbReference type="PANTHER" id="PTHR33075">
    <property type="entry name" value="OS02G0499800 PROTEIN"/>
    <property type="match status" value="1"/>
</dbReference>
<protein>
    <submittedName>
        <fullName evidence="1">Uncharacterized protein</fullName>
    </submittedName>
</protein>
<dbReference type="Proteomes" id="UP000636709">
    <property type="component" value="Unassembled WGS sequence"/>
</dbReference>
<accession>A0A835ARI9</accession>